<organism evidence="3">
    <name type="scientific">Cryptomonas curvata</name>
    <dbReference type="NCBI Taxonomy" id="233186"/>
    <lineage>
        <taxon>Eukaryota</taxon>
        <taxon>Cryptophyceae</taxon>
        <taxon>Cryptomonadales</taxon>
        <taxon>Cryptomonadaceae</taxon>
        <taxon>Cryptomonas</taxon>
    </lineage>
</organism>
<keyword evidence="1" id="KW-0175">Coiled coil</keyword>
<protein>
    <submittedName>
        <fullName evidence="3">Uncharacterized protein</fullName>
    </submittedName>
</protein>
<proteinExistence type="predicted"/>
<feature type="compositionally biased region" description="Basic and acidic residues" evidence="2">
    <location>
        <begin position="80"/>
        <end position="92"/>
    </location>
</feature>
<dbReference type="EMBL" id="HBEZ01001352">
    <property type="protein sequence ID" value="CAD8623128.1"/>
    <property type="molecule type" value="Transcribed_RNA"/>
</dbReference>
<evidence type="ECO:0000256" key="1">
    <source>
        <dbReference type="SAM" id="Coils"/>
    </source>
</evidence>
<dbReference type="AlphaFoldDB" id="A0A7S0QC82"/>
<name>A0A7S0QC82_9CRYP</name>
<evidence type="ECO:0000256" key="2">
    <source>
        <dbReference type="SAM" id="MobiDB-lite"/>
    </source>
</evidence>
<feature type="region of interest" description="Disordered" evidence="2">
    <location>
        <begin position="80"/>
        <end position="100"/>
    </location>
</feature>
<reference evidence="3" key="1">
    <citation type="submission" date="2021-01" db="EMBL/GenBank/DDBJ databases">
        <authorList>
            <person name="Corre E."/>
            <person name="Pelletier E."/>
            <person name="Niang G."/>
            <person name="Scheremetjew M."/>
            <person name="Finn R."/>
            <person name="Kale V."/>
            <person name="Holt S."/>
            <person name="Cochrane G."/>
            <person name="Meng A."/>
            <person name="Brown T."/>
            <person name="Cohen L."/>
        </authorList>
    </citation>
    <scope>NUCLEOTIDE SEQUENCE</scope>
    <source>
        <strain evidence="3">CCAP979/52</strain>
    </source>
</reference>
<evidence type="ECO:0000313" key="3">
    <source>
        <dbReference type="EMBL" id="CAD8623128.1"/>
    </source>
</evidence>
<sequence>MALRLETAYEELAAQKRAHDAAIQQVRALLESESKVREKEQELRQQEVELERQEQRLQSAQAQLEQDRNDHIAALESWAREMRERELKEQAEAPRSPSAT</sequence>
<gene>
    <name evidence="3" type="ORF">CCUR1050_LOCUS803</name>
</gene>
<feature type="coiled-coil region" evidence="1">
    <location>
        <begin position="29"/>
        <end position="70"/>
    </location>
</feature>
<accession>A0A7S0QC82</accession>